<gene>
    <name evidence="3" type="ORF">SFRICE_029736</name>
</gene>
<dbReference type="PANTHER" id="PTHR16442:SF1">
    <property type="entry name" value="RING FINGER PROTEIN 17"/>
    <property type="match status" value="1"/>
</dbReference>
<dbReference type="SMART" id="SM00333">
    <property type="entry name" value="TUDOR"/>
    <property type="match status" value="1"/>
</dbReference>
<dbReference type="Pfam" id="PF00567">
    <property type="entry name" value="TUDOR"/>
    <property type="match status" value="1"/>
</dbReference>
<dbReference type="CDD" id="cd20379">
    <property type="entry name" value="Tudor_dTUD-like"/>
    <property type="match status" value="1"/>
</dbReference>
<feature type="compositionally biased region" description="Basic and acidic residues" evidence="1">
    <location>
        <begin position="38"/>
        <end position="62"/>
    </location>
</feature>
<evidence type="ECO:0000259" key="2">
    <source>
        <dbReference type="PROSITE" id="PS50304"/>
    </source>
</evidence>
<feature type="region of interest" description="Disordered" evidence="1">
    <location>
        <begin position="29"/>
        <end position="142"/>
    </location>
</feature>
<dbReference type="AlphaFoldDB" id="A0A2H1WGR5"/>
<feature type="compositionally biased region" description="Acidic residues" evidence="1">
    <location>
        <begin position="122"/>
        <end position="134"/>
    </location>
</feature>
<sequence length="340" mass="38183">MTEPVNSPENVEAEDLLAKNVESLALCAPGPSVAVPSDKNDKHSEDASLEDKDNSNLAKEDPSTSNTECLPLEPQDCKEVTASPTISKEPEIVQDNSTDSDPGLGDSVTNDPNAADPSSQDSSDESPTEDDEPGNNELYLTYPPHPEDDYMCHVSVIFEGFYFSLSIFWDDETAKLYDDMLVEIQDKAMKLSPLNETYLFQYKPCIAIYPEDGLWYRASVLRYSKAKGLIKVLYVDYGNIEVLPVADVREIKVKWIQLAPACMFAKLYGMRLNPDIEFSVLSKYYHEYILFKRSLQATIVSYDGMVPLIELKNENGDLVYRPFIEDNIFIPIRFLGAPRG</sequence>
<proteinExistence type="predicted"/>
<accession>A0A2H1WGR5</accession>
<dbReference type="Gene3D" id="2.30.30.140">
    <property type="match status" value="1"/>
</dbReference>
<dbReference type="SUPFAM" id="SSF63748">
    <property type="entry name" value="Tudor/PWWP/MBT"/>
    <property type="match status" value="1"/>
</dbReference>
<dbReference type="InterPro" id="IPR002999">
    <property type="entry name" value="Tudor"/>
</dbReference>
<reference evidence="3" key="1">
    <citation type="submission" date="2016-07" db="EMBL/GenBank/DDBJ databases">
        <authorList>
            <person name="Bretaudeau A."/>
        </authorList>
    </citation>
    <scope>NUCLEOTIDE SEQUENCE</scope>
    <source>
        <strain evidence="3">Rice</strain>
        <tissue evidence="3">Whole body</tissue>
    </source>
</reference>
<feature type="domain" description="Tudor" evidence="2">
    <location>
        <begin position="198"/>
        <end position="258"/>
    </location>
</feature>
<dbReference type="PANTHER" id="PTHR16442">
    <property type="entry name" value="RING FINGER PROTEIN 17"/>
    <property type="match status" value="1"/>
</dbReference>
<dbReference type="PROSITE" id="PS50304">
    <property type="entry name" value="TUDOR"/>
    <property type="match status" value="1"/>
</dbReference>
<name>A0A2H1WGR5_SPOFR</name>
<protein>
    <submittedName>
        <fullName evidence="3">SFRICE_029736</fullName>
    </submittedName>
</protein>
<dbReference type="EMBL" id="ODYU01008494">
    <property type="protein sequence ID" value="SOQ52146.1"/>
    <property type="molecule type" value="Genomic_DNA"/>
</dbReference>
<evidence type="ECO:0000313" key="3">
    <source>
        <dbReference type="EMBL" id="SOQ52146.1"/>
    </source>
</evidence>
<organism evidence="3">
    <name type="scientific">Spodoptera frugiperda</name>
    <name type="common">Fall armyworm</name>
    <dbReference type="NCBI Taxonomy" id="7108"/>
    <lineage>
        <taxon>Eukaryota</taxon>
        <taxon>Metazoa</taxon>
        <taxon>Ecdysozoa</taxon>
        <taxon>Arthropoda</taxon>
        <taxon>Hexapoda</taxon>
        <taxon>Insecta</taxon>
        <taxon>Pterygota</taxon>
        <taxon>Neoptera</taxon>
        <taxon>Endopterygota</taxon>
        <taxon>Lepidoptera</taxon>
        <taxon>Glossata</taxon>
        <taxon>Ditrysia</taxon>
        <taxon>Noctuoidea</taxon>
        <taxon>Noctuidae</taxon>
        <taxon>Amphipyrinae</taxon>
        <taxon>Spodoptera</taxon>
    </lineage>
</organism>
<evidence type="ECO:0000256" key="1">
    <source>
        <dbReference type="SAM" id="MobiDB-lite"/>
    </source>
</evidence>